<proteinExistence type="predicted"/>
<dbReference type="EMBL" id="BAAAGA010000005">
    <property type="protein sequence ID" value="GAA0623399.1"/>
    <property type="molecule type" value="Genomic_DNA"/>
</dbReference>
<dbReference type="Proteomes" id="UP001501352">
    <property type="component" value="Unassembled WGS sequence"/>
</dbReference>
<dbReference type="PANTHER" id="PTHR36151">
    <property type="entry name" value="BLR2777 PROTEIN"/>
    <property type="match status" value="1"/>
</dbReference>
<evidence type="ECO:0000259" key="1">
    <source>
        <dbReference type="Pfam" id="PF09995"/>
    </source>
</evidence>
<feature type="domain" description="ER-bound oxygenase mpaB/mpaB'/Rubber oxygenase catalytic" evidence="1">
    <location>
        <begin position="44"/>
        <end position="273"/>
    </location>
</feature>
<keyword evidence="3" id="KW-1185">Reference proteome</keyword>
<evidence type="ECO:0000313" key="2">
    <source>
        <dbReference type="EMBL" id="GAA0623399.1"/>
    </source>
</evidence>
<name>A0ABN1GZ48_9CAUL</name>
<dbReference type="Pfam" id="PF09995">
    <property type="entry name" value="MPAB_Lcp_cat"/>
    <property type="match status" value="1"/>
</dbReference>
<comment type="caution">
    <text evidence="2">The sequence shown here is derived from an EMBL/GenBank/DDBJ whole genome shotgun (WGS) entry which is preliminary data.</text>
</comment>
<evidence type="ECO:0000313" key="3">
    <source>
        <dbReference type="Proteomes" id="UP001501352"/>
    </source>
</evidence>
<protein>
    <submittedName>
        <fullName evidence="2">Oxygenase MpaB family protein</fullName>
    </submittedName>
</protein>
<sequence>MSVLDFARRAVRRKITDVFNDADKGERPVLRRADALFSPDEVAWQVNGDVVTMMIGGVSGLLLQMLHPAVLAGVWDHSDFRADMHGRLRRTAKFIATTTYDHADAGRAAIDKVNRIHAKLSGTLPDGTPYRVSDPHLLAWVHVTETISFLDSWIRYAEPDMSMARQDAYFADMARMGEALHAAPVPRTRAEAEALIQSYRSELRADARTHEVAAMVMRQTVGQASVDLAAGVIMQAGMDLLPAWARAMHDQPERLPRPLMLAGAHSTARFIRWAFENSPNKAVWPAGVTEYP</sequence>
<dbReference type="PANTHER" id="PTHR36151:SF3">
    <property type="entry name" value="ER-BOUND OXYGENASE MPAB_MPAB'_RUBBER OXYGENASE CATALYTIC DOMAIN-CONTAINING PROTEIN"/>
    <property type="match status" value="1"/>
</dbReference>
<accession>A0ABN1GZ48</accession>
<dbReference type="InterPro" id="IPR018713">
    <property type="entry name" value="MPAB/Lcp_cat_dom"/>
</dbReference>
<dbReference type="RefSeq" id="WP_343793173.1">
    <property type="nucleotide sequence ID" value="NZ_BAAAGA010000005.1"/>
</dbReference>
<gene>
    <name evidence="2" type="ORF">GCM10009422_19320</name>
</gene>
<reference evidence="2 3" key="1">
    <citation type="journal article" date="2019" name="Int. J. Syst. Evol. Microbiol.">
        <title>The Global Catalogue of Microorganisms (GCM) 10K type strain sequencing project: providing services to taxonomists for standard genome sequencing and annotation.</title>
        <authorList>
            <consortium name="The Broad Institute Genomics Platform"/>
            <consortium name="The Broad Institute Genome Sequencing Center for Infectious Disease"/>
            <person name="Wu L."/>
            <person name="Ma J."/>
        </authorList>
    </citation>
    <scope>NUCLEOTIDE SEQUENCE [LARGE SCALE GENOMIC DNA]</scope>
    <source>
        <strain evidence="2 3">JCM 12928</strain>
    </source>
</reference>
<organism evidence="2 3">
    <name type="scientific">Brevundimonas kwangchunensis</name>
    <dbReference type="NCBI Taxonomy" id="322163"/>
    <lineage>
        <taxon>Bacteria</taxon>
        <taxon>Pseudomonadati</taxon>
        <taxon>Pseudomonadota</taxon>
        <taxon>Alphaproteobacteria</taxon>
        <taxon>Caulobacterales</taxon>
        <taxon>Caulobacteraceae</taxon>
        <taxon>Brevundimonas</taxon>
    </lineage>
</organism>